<evidence type="ECO:0000313" key="3">
    <source>
        <dbReference type="Proteomes" id="UP001501570"/>
    </source>
</evidence>
<evidence type="ECO:0000256" key="1">
    <source>
        <dbReference type="SAM" id="Phobius"/>
    </source>
</evidence>
<dbReference type="PROSITE" id="PS51257">
    <property type="entry name" value="PROKAR_LIPOPROTEIN"/>
    <property type="match status" value="1"/>
</dbReference>
<accession>A0ABP9SQ29</accession>
<keyword evidence="1" id="KW-1133">Transmembrane helix</keyword>
<feature type="transmembrane region" description="Helical" evidence="1">
    <location>
        <begin position="60"/>
        <end position="83"/>
    </location>
</feature>
<evidence type="ECO:0000313" key="2">
    <source>
        <dbReference type="EMBL" id="GAA5199228.1"/>
    </source>
</evidence>
<name>A0ABP9SQ29_9ACTN</name>
<dbReference type="Proteomes" id="UP001501570">
    <property type="component" value="Unassembled WGS sequence"/>
</dbReference>
<keyword evidence="1" id="KW-0812">Transmembrane</keyword>
<reference evidence="3" key="1">
    <citation type="journal article" date="2019" name="Int. J. Syst. Evol. Microbiol.">
        <title>The Global Catalogue of Microorganisms (GCM) 10K type strain sequencing project: providing services to taxonomists for standard genome sequencing and annotation.</title>
        <authorList>
            <consortium name="The Broad Institute Genomics Platform"/>
            <consortium name="The Broad Institute Genome Sequencing Center for Infectious Disease"/>
            <person name="Wu L."/>
            <person name="Ma J."/>
        </authorList>
    </citation>
    <scope>NUCLEOTIDE SEQUENCE [LARGE SCALE GENOMIC DNA]</scope>
    <source>
        <strain evidence="3">JCM 18304</strain>
    </source>
</reference>
<proteinExistence type="predicted"/>
<dbReference type="RefSeq" id="WP_345637892.1">
    <property type="nucleotide sequence ID" value="NZ_BAABJQ010000036.1"/>
</dbReference>
<organism evidence="2 3">
    <name type="scientific">Rugosimonospora acidiphila</name>
    <dbReference type="NCBI Taxonomy" id="556531"/>
    <lineage>
        <taxon>Bacteria</taxon>
        <taxon>Bacillati</taxon>
        <taxon>Actinomycetota</taxon>
        <taxon>Actinomycetes</taxon>
        <taxon>Micromonosporales</taxon>
        <taxon>Micromonosporaceae</taxon>
        <taxon>Rugosimonospora</taxon>
    </lineage>
</organism>
<gene>
    <name evidence="2" type="ORF">GCM10023322_74420</name>
</gene>
<comment type="caution">
    <text evidence="2">The sequence shown here is derived from an EMBL/GenBank/DDBJ whole genome shotgun (WGS) entry which is preliminary data.</text>
</comment>
<keyword evidence="1" id="KW-0472">Membrane</keyword>
<feature type="transmembrane region" description="Helical" evidence="1">
    <location>
        <begin position="126"/>
        <end position="144"/>
    </location>
</feature>
<sequence length="165" mass="16561">MRYSVRVPAAGVAAAAGFACWVIGSYGMNRHGPWHPVNLIAHLAWRGAPTGSGFSAPATAVGLAIVLAAGIVMIVPFAALAYGAGLPAPATVLGAAVYTNAAWIIGDYIVWPKLDSVGAHGFSPGVAWLGHIVAGVAAGVVLVARPGLLRPAVRRLGSAPTRPGG</sequence>
<feature type="transmembrane region" description="Helical" evidence="1">
    <location>
        <begin position="90"/>
        <end position="111"/>
    </location>
</feature>
<protein>
    <submittedName>
        <fullName evidence="2">Uncharacterized protein</fullName>
    </submittedName>
</protein>
<dbReference type="EMBL" id="BAABJQ010000036">
    <property type="protein sequence ID" value="GAA5199228.1"/>
    <property type="molecule type" value="Genomic_DNA"/>
</dbReference>
<feature type="transmembrane region" description="Helical" evidence="1">
    <location>
        <begin position="7"/>
        <end position="28"/>
    </location>
</feature>
<keyword evidence="3" id="KW-1185">Reference proteome</keyword>